<dbReference type="EMBL" id="HBFR01005336">
    <property type="protein sequence ID" value="CAD8876573.1"/>
    <property type="molecule type" value="Transcribed_RNA"/>
</dbReference>
<protein>
    <recommendedName>
        <fullName evidence="4">Leucine-rich repeat-containing N-terminal plant-type domain-containing protein</fullName>
    </recommendedName>
</protein>
<organism evidence="3">
    <name type="scientific">Corethron hystrix</name>
    <dbReference type="NCBI Taxonomy" id="216773"/>
    <lineage>
        <taxon>Eukaryota</taxon>
        <taxon>Sar</taxon>
        <taxon>Stramenopiles</taxon>
        <taxon>Ochrophyta</taxon>
        <taxon>Bacillariophyta</taxon>
        <taxon>Coscinodiscophyceae</taxon>
        <taxon>Corethrophycidae</taxon>
        <taxon>Corethrales</taxon>
        <taxon>Corethraceae</taxon>
        <taxon>Corethron</taxon>
    </lineage>
</organism>
<name>A0A7S1FMW7_9STRA</name>
<feature type="chain" id="PRO_5031143337" description="Leucine-rich repeat-containing N-terminal plant-type domain-containing protein" evidence="2">
    <location>
        <begin position="31"/>
        <end position="426"/>
    </location>
</feature>
<dbReference type="PANTHER" id="PTHR48009:SF16">
    <property type="entry name" value="LEUCINE-RICH REPEAT-CONTAINING N-TERMINAL PLANT-TYPE DOMAIN-CONTAINING PROTEIN"/>
    <property type="match status" value="1"/>
</dbReference>
<dbReference type="Pfam" id="PF00560">
    <property type="entry name" value="LRR_1"/>
    <property type="match status" value="2"/>
</dbReference>
<accession>A0A7S1FMW7</accession>
<dbReference type="Gene3D" id="3.80.10.10">
    <property type="entry name" value="Ribonuclease Inhibitor"/>
    <property type="match status" value="1"/>
</dbReference>
<dbReference type="InterPro" id="IPR001611">
    <property type="entry name" value="Leu-rich_rpt"/>
</dbReference>
<dbReference type="SUPFAM" id="SSF52058">
    <property type="entry name" value="L domain-like"/>
    <property type="match status" value="1"/>
</dbReference>
<dbReference type="PANTHER" id="PTHR48009">
    <property type="entry name" value="LEUCINE-RICH REPEAT (LRR) FAMILY PROTEIN"/>
    <property type="match status" value="1"/>
</dbReference>
<keyword evidence="1" id="KW-0677">Repeat</keyword>
<dbReference type="InterPro" id="IPR053213">
    <property type="entry name" value="RLP29"/>
</dbReference>
<dbReference type="FunFam" id="3.80.10.10:FF:000383">
    <property type="entry name" value="Leucine-rich repeat receptor protein kinase EMS1"/>
    <property type="match status" value="2"/>
</dbReference>
<keyword evidence="2" id="KW-0732">Signal</keyword>
<sequence>MRHANMFQKMMKFLLFSTTALLFLSLPTFAAKANKEWRRTRITSIHLTLTSSVSSESDRAHLEKAFDWVLSVKFPLRGDARELIRIYYLALLYYSTNGPSWIVRRGWLVHPDACTWYGIDCTVDGGMPYEAGKEKDYTSRSISKVRLQYNDLSGSTDLFGHVVAYLCSEAEDLWMLDFGNNELLGTIPRHMFVHSGLNHLNLRANRLVGPLPVEIGRVATLREVSLADNELTGTIPYEIIASMQVLKALWLSNNRFVGTISGELGRMENLDYLYLDMNDLHGSIPEEIGKIESLKHLVLDENLLTGTIPISVGSLVQLEHFTVASNRIVGTIPNAFTELHELFVLDLSHNEITGTIPNDLGGPEHNPYLRDVRLHDMETVGPYPKHLRDIPSFKVQRALRMLFVVQEAMHQLYNPATKDSLPFLEE</sequence>
<dbReference type="InterPro" id="IPR032675">
    <property type="entry name" value="LRR_dom_sf"/>
</dbReference>
<feature type="signal peptide" evidence="2">
    <location>
        <begin position="1"/>
        <end position="30"/>
    </location>
</feature>
<evidence type="ECO:0000256" key="1">
    <source>
        <dbReference type="ARBA" id="ARBA00022737"/>
    </source>
</evidence>
<evidence type="ECO:0000256" key="2">
    <source>
        <dbReference type="SAM" id="SignalP"/>
    </source>
</evidence>
<reference evidence="3" key="1">
    <citation type="submission" date="2021-01" db="EMBL/GenBank/DDBJ databases">
        <authorList>
            <person name="Corre E."/>
            <person name="Pelletier E."/>
            <person name="Niang G."/>
            <person name="Scheremetjew M."/>
            <person name="Finn R."/>
            <person name="Kale V."/>
            <person name="Holt S."/>
            <person name="Cochrane G."/>
            <person name="Meng A."/>
            <person name="Brown T."/>
            <person name="Cohen L."/>
        </authorList>
    </citation>
    <scope>NUCLEOTIDE SEQUENCE</scope>
    <source>
        <strain evidence="3">308</strain>
    </source>
</reference>
<evidence type="ECO:0000313" key="3">
    <source>
        <dbReference type="EMBL" id="CAD8876573.1"/>
    </source>
</evidence>
<proteinExistence type="predicted"/>
<dbReference type="AlphaFoldDB" id="A0A7S1FMW7"/>
<dbReference type="Pfam" id="PF13855">
    <property type="entry name" value="LRR_8"/>
    <property type="match status" value="1"/>
</dbReference>
<gene>
    <name evidence="3" type="ORF">CHYS00102_LOCUS3751</name>
</gene>
<evidence type="ECO:0008006" key="4">
    <source>
        <dbReference type="Google" id="ProtNLM"/>
    </source>
</evidence>